<comment type="caution">
    <text evidence="2">The sequence shown here is derived from an EMBL/GenBank/DDBJ whole genome shotgun (WGS) entry which is preliminary data.</text>
</comment>
<dbReference type="GO" id="GO:0008233">
    <property type="term" value="F:peptidase activity"/>
    <property type="evidence" value="ECO:0007669"/>
    <property type="project" value="UniProtKB-KW"/>
</dbReference>
<dbReference type="Pfam" id="PF13365">
    <property type="entry name" value="Trypsin_2"/>
    <property type="match status" value="1"/>
</dbReference>
<keyword evidence="1" id="KW-0175">Coiled coil</keyword>
<sequence>MDEILLSSLVDRYINNEMTDAEKNEFNQLRAQNQEVDQFVVEHIHFLAQFNKQHKRTALNSLLNQVHDSLVENGGIEVKQSAEPKVIQLWHKYKRTIAVAATIAGITAFFTSGTVHMVSNKPTESYIQQLSRKVDQQSVKINEQNKEIKKLSDSQNENIDTTPALQQISSGTSFLIDGAGYLITNAHVIKGANTLVVVNKNKEYKAESIYLDPATDIAILQIKDKKWKPNTHLPYSIRKNKPDLGEEIFTMGFPRNEIVYNKGYMSARSGYNDDTLSIQIAIGANPGNSGGPLFDKNGNIIGILSTRDKQANEVVFASKASNIITAVEHLKKDSLNINIKLPGSNNLKGLDIVSQTKKIEDCVFMVKTY</sequence>
<dbReference type="PRINTS" id="PR00834">
    <property type="entry name" value="PROTEASES2C"/>
</dbReference>
<name>A0ABT4UEW8_9BACT</name>
<dbReference type="EMBL" id="JAQGEF010000001">
    <property type="protein sequence ID" value="MDA3613356.1"/>
    <property type="molecule type" value="Genomic_DNA"/>
</dbReference>
<keyword evidence="2" id="KW-0378">Hydrolase</keyword>
<dbReference type="PANTHER" id="PTHR43019">
    <property type="entry name" value="SERINE ENDOPROTEASE DEGS"/>
    <property type="match status" value="1"/>
</dbReference>
<dbReference type="InterPro" id="IPR043504">
    <property type="entry name" value="Peptidase_S1_PA_chymotrypsin"/>
</dbReference>
<dbReference type="InterPro" id="IPR009003">
    <property type="entry name" value="Peptidase_S1_PA"/>
</dbReference>
<dbReference type="Gene3D" id="2.40.10.10">
    <property type="entry name" value="Trypsin-like serine proteases"/>
    <property type="match status" value="2"/>
</dbReference>
<dbReference type="RefSeq" id="WP_407029688.1">
    <property type="nucleotide sequence ID" value="NZ_JAQGEF010000001.1"/>
</dbReference>
<evidence type="ECO:0000313" key="3">
    <source>
        <dbReference type="Proteomes" id="UP001210231"/>
    </source>
</evidence>
<keyword evidence="2" id="KW-0645">Protease</keyword>
<dbReference type="GO" id="GO:0006508">
    <property type="term" value="P:proteolysis"/>
    <property type="evidence" value="ECO:0007669"/>
    <property type="project" value="UniProtKB-KW"/>
</dbReference>
<dbReference type="PANTHER" id="PTHR43019:SF23">
    <property type="entry name" value="PROTEASE DO-LIKE 5, CHLOROPLASTIC"/>
    <property type="match status" value="1"/>
</dbReference>
<reference evidence="2 3" key="1">
    <citation type="submission" date="2022-12" db="EMBL/GenBank/DDBJ databases">
        <title>Chitinophagaceae gen. sp. nov., a new member of the family Chitinophagaceae, isolated from soil in a chemical factory.</title>
        <authorList>
            <person name="Ke Z."/>
        </authorList>
    </citation>
    <scope>NUCLEOTIDE SEQUENCE [LARGE SCALE GENOMIC DNA]</scope>
    <source>
        <strain evidence="2 3">LY-5</strain>
    </source>
</reference>
<feature type="coiled-coil region" evidence="1">
    <location>
        <begin position="127"/>
        <end position="154"/>
    </location>
</feature>
<gene>
    <name evidence="2" type="ORF">O3P16_00940</name>
</gene>
<dbReference type="InterPro" id="IPR001940">
    <property type="entry name" value="Peptidase_S1C"/>
</dbReference>
<evidence type="ECO:0000256" key="1">
    <source>
        <dbReference type="SAM" id="Coils"/>
    </source>
</evidence>
<evidence type="ECO:0000313" key="2">
    <source>
        <dbReference type="EMBL" id="MDA3613356.1"/>
    </source>
</evidence>
<keyword evidence="3" id="KW-1185">Reference proteome</keyword>
<dbReference type="Proteomes" id="UP001210231">
    <property type="component" value="Unassembled WGS sequence"/>
</dbReference>
<dbReference type="SUPFAM" id="SSF50494">
    <property type="entry name" value="Trypsin-like serine proteases"/>
    <property type="match status" value="1"/>
</dbReference>
<accession>A0ABT4UEW8</accession>
<protein>
    <submittedName>
        <fullName evidence="2">Serine protease</fullName>
    </submittedName>
</protein>
<organism evidence="2 3">
    <name type="scientific">Polluticaenibacter yanchengensis</name>
    <dbReference type="NCBI Taxonomy" id="3014562"/>
    <lineage>
        <taxon>Bacteria</taxon>
        <taxon>Pseudomonadati</taxon>
        <taxon>Bacteroidota</taxon>
        <taxon>Chitinophagia</taxon>
        <taxon>Chitinophagales</taxon>
        <taxon>Chitinophagaceae</taxon>
        <taxon>Polluticaenibacter</taxon>
    </lineage>
</organism>
<proteinExistence type="predicted"/>